<dbReference type="GO" id="GO:0003676">
    <property type="term" value="F:nucleic acid binding"/>
    <property type="evidence" value="ECO:0007669"/>
    <property type="project" value="InterPro"/>
</dbReference>
<evidence type="ECO:0000313" key="1">
    <source>
        <dbReference type="EMBL" id="MBW0501192.1"/>
    </source>
</evidence>
<keyword evidence="2" id="KW-1185">Reference proteome</keyword>
<gene>
    <name evidence="1" type="ORF">O181_040907</name>
</gene>
<comment type="caution">
    <text evidence="1">The sequence shown here is derived from an EMBL/GenBank/DDBJ whole genome shotgun (WGS) entry which is preliminary data.</text>
</comment>
<dbReference type="InterPro" id="IPR036397">
    <property type="entry name" value="RNaseH_sf"/>
</dbReference>
<name>A0A9Q3HEC6_9BASI</name>
<dbReference type="Proteomes" id="UP000765509">
    <property type="component" value="Unassembled WGS sequence"/>
</dbReference>
<dbReference type="EMBL" id="AVOT02016199">
    <property type="protein sequence ID" value="MBW0501192.1"/>
    <property type="molecule type" value="Genomic_DNA"/>
</dbReference>
<dbReference type="Gene3D" id="3.30.420.10">
    <property type="entry name" value="Ribonuclease H-like superfamily/Ribonuclease H"/>
    <property type="match status" value="1"/>
</dbReference>
<accession>A0A9Q3HEC6</accession>
<reference evidence="1" key="1">
    <citation type="submission" date="2021-03" db="EMBL/GenBank/DDBJ databases">
        <title>Draft genome sequence of rust myrtle Austropuccinia psidii MF-1, a brazilian biotype.</title>
        <authorList>
            <person name="Quecine M.C."/>
            <person name="Pachon D.M.R."/>
            <person name="Bonatelli M.L."/>
            <person name="Correr F.H."/>
            <person name="Franceschini L.M."/>
            <person name="Leite T.F."/>
            <person name="Margarido G.R.A."/>
            <person name="Almeida C.A."/>
            <person name="Ferrarezi J.A."/>
            <person name="Labate C.A."/>
        </authorList>
    </citation>
    <scope>NUCLEOTIDE SEQUENCE</scope>
    <source>
        <strain evidence="1">MF-1</strain>
    </source>
</reference>
<dbReference type="AlphaFoldDB" id="A0A9Q3HEC6"/>
<proteinExistence type="predicted"/>
<sequence length="199" mass="22573">MTTTTIPASSHNIKDGQHSPVLTNYNLTCLKTSNAEEDNPDREIHKLGKHLPIAPKKPYLWPQDFQRHLAFAQAHRHWTINDWAWVVWTDESALELWKKVDCVRVWRTPQEKWNLENLAVNHLLGRQSLMANDLDQEGSASLLTGPASIHSLDEAGPLDSWLPPPPFDGGQCLHPHGPSKHRLVRLERDPEARLAGSFT</sequence>
<protein>
    <submittedName>
        <fullName evidence="1">Uncharacterized protein</fullName>
    </submittedName>
</protein>
<evidence type="ECO:0000313" key="2">
    <source>
        <dbReference type="Proteomes" id="UP000765509"/>
    </source>
</evidence>
<organism evidence="1 2">
    <name type="scientific">Austropuccinia psidii MF-1</name>
    <dbReference type="NCBI Taxonomy" id="1389203"/>
    <lineage>
        <taxon>Eukaryota</taxon>
        <taxon>Fungi</taxon>
        <taxon>Dikarya</taxon>
        <taxon>Basidiomycota</taxon>
        <taxon>Pucciniomycotina</taxon>
        <taxon>Pucciniomycetes</taxon>
        <taxon>Pucciniales</taxon>
        <taxon>Sphaerophragmiaceae</taxon>
        <taxon>Austropuccinia</taxon>
    </lineage>
</organism>